<evidence type="ECO:0000256" key="1">
    <source>
        <dbReference type="SAM" id="MobiDB-lite"/>
    </source>
</evidence>
<feature type="compositionally biased region" description="Basic and acidic residues" evidence="1">
    <location>
        <begin position="29"/>
        <end position="43"/>
    </location>
</feature>
<feature type="transmembrane region" description="Helical" evidence="2">
    <location>
        <begin position="46"/>
        <end position="70"/>
    </location>
</feature>
<gene>
    <name evidence="3" type="ORF">KY290_033731</name>
</gene>
<evidence type="ECO:0000256" key="2">
    <source>
        <dbReference type="SAM" id="Phobius"/>
    </source>
</evidence>
<dbReference type="EMBL" id="JAIVGD010000026">
    <property type="protein sequence ID" value="KAH0740688.1"/>
    <property type="molecule type" value="Genomic_DNA"/>
</dbReference>
<organism evidence="3 4">
    <name type="scientific">Solanum tuberosum</name>
    <name type="common">Potato</name>
    <dbReference type="NCBI Taxonomy" id="4113"/>
    <lineage>
        <taxon>Eukaryota</taxon>
        <taxon>Viridiplantae</taxon>
        <taxon>Streptophyta</taxon>
        <taxon>Embryophyta</taxon>
        <taxon>Tracheophyta</taxon>
        <taxon>Spermatophyta</taxon>
        <taxon>Magnoliopsida</taxon>
        <taxon>eudicotyledons</taxon>
        <taxon>Gunneridae</taxon>
        <taxon>Pentapetalae</taxon>
        <taxon>asterids</taxon>
        <taxon>lamiids</taxon>
        <taxon>Solanales</taxon>
        <taxon>Solanaceae</taxon>
        <taxon>Solanoideae</taxon>
        <taxon>Solaneae</taxon>
        <taxon>Solanum</taxon>
    </lineage>
</organism>
<accession>A0ABQ7U2Z5</accession>
<sequence>MENGGRWRSVGCWLFSPVLVDSPSSSTVQREERSRAETQEGERQPAAAGLVGVLLHLLVLMGFTGVADGCSYCFSPKRKREEIEGAVDLGEERRKE</sequence>
<dbReference type="Proteomes" id="UP000826656">
    <property type="component" value="Unassembled WGS sequence"/>
</dbReference>
<name>A0ABQ7U2Z5_SOLTU</name>
<feature type="region of interest" description="Disordered" evidence="1">
    <location>
        <begin position="23"/>
        <end position="45"/>
    </location>
</feature>
<keyword evidence="2" id="KW-1133">Transmembrane helix</keyword>
<evidence type="ECO:0000313" key="4">
    <source>
        <dbReference type="Proteomes" id="UP000826656"/>
    </source>
</evidence>
<keyword evidence="4" id="KW-1185">Reference proteome</keyword>
<evidence type="ECO:0008006" key="5">
    <source>
        <dbReference type="Google" id="ProtNLM"/>
    </source>
</evidence>
<comment type="caution">
    <text evidence="3">The sequence shown here is derived from an EMBL/GenBank/DDBJ whole genome shotgun (WGS) entry which is preliminary data.</text>
</comment>
<protein>
    <recommendedName>
        <fullName evidence="5">Transmembrane protein</fullName>
    </recommendedName>
</protein>
<evidence type="ECO:0000313" key="3">
    <source>
        <dbReference type="EMBL" id="KAH0740688.1"/>
    </source>
</evidence>
<reference evidence="3 4" key="1">
    <citation type="journal article" date="2021" name="bioRxiv">
        <title>Chromosome-scale and haplotype-resolved genome assembly of a tetraploid potato cultivar.</title>
        <authorList>
            <person name="Sun H."/>
            <person name="Jiao W.-B."/>
            <person name="Krause K."/>
            <person name="Campoy J.A."/>
            <person name="Goel M."/>
            <person name="Folz-Donahue K."/>
            <person name="Kukat C."/>
            <person name="Huettel B."/>
            <person name="Schneeberger K."/>
        </authorList>
    </citation>
    <scope>NUCLEOTIDE SEQUENCE [LARGE SCALE GENOMIC DNA]</scope>
    <source>
        <strain evidence="3">SolTubOtavaFocal</strain>
        <tissue evidence="3">Leaves</tissue>
    </source>
</reference>
<keyword evidence="2" id="KW-0472">Membrane</keyword>
<keyword evidence="2" id="KW-0812">Transmembrane</keyword>
<proteinExistence type="predicted"/>